<dbReference type="InterPro" id="IPR040256">
    <property type="entry name" value="At4g02000-like"/>
</dbReference>
<organism evidence="3 4">
    <name type="scientific">Dipteronia dyeriana</name>
    <dbReference type="NCBI Taxonomy" id="168575"/>
    <lineage>
        <taxon>Eukaryota</taxon>
        <taxon>Viridiplantae</taxon>
        <taxon>Streptophyta</taxon>
        <taxon>Embryophyta</taxon>
        <taxon>Tracheophyta</taxon>
        <taxon>Spermatophyta</taxon>
        <taxon>Magnoliopsida</taxon>
        <taxon>eudicotyledons</taxon>
        <taxon>Gunneridae</taxon>
        <taxon>Pentapetalae</taxon>
        <taxon>rosids</taxon>
        <taxon>malvids</taxon>
        <taxon>Sapindales</taxon>
        <taxon>Sapindaceae</taxon>
        <taxon>Hippocastanoideae</taxon>
        <taxon>Acereae</taxon>
        <taxon>Dipteronia</taxon>
    </lineage>
</organism>
<reference evidence="3" key="1">
    <citation type="journal article" date="2023" name="Plant J.">
        <title>Genome sequences and population genomics provide insights into the demographic history, inbreeding, and mutation load of two 'living fossil' tree species of Dipteronia.</title>
        <authorList>
            <person name="Feng Y."/>
            <person name="Comes H.P."/>
            <person name="Chen J."/>
            <person name="Zhu S."/>
            <person name="Lu R."/>
            <person name="Zhang X."/>
            <person name="Li P."/>
            <person name="Qiu J."/>
            <person name="Olsen K.M."/>
            <person name="Qiu Y."/>
        </authorList>
    </citation>
    <scope>NUCLEOTIDE SEQUENCE</scope>
    <source>
        <strain evidence="3">KIB01</strain>
    </source>
</reference>
<evidence type="ECO:0000259" key="2">
    <source>
        <dbReference type="Pfam" id="PF14111"/>
    </source>
</evidence>
<proteinExistence type="predicted"/>
<evidence type="ECO:0000256" key="1">
    <source>
        <dbReference type="SAM" id="SignalP"/>
    </source>
</evidence>
<dbReference type="PANTHER" id="PTHR31286:SF99">
    <property type="entry name" value="DUF4283 DOMAIN-CONTAINING PROTEIN"/>
    <property type="match status" value="1"/>
</dbReference>
<dbReference type="PANTHER" id="PTHR31286">
    <property type="entry name" value="GLYCINE-RICH CELL WALL STRUCTURAL PROTEIN 1.8-LIKE"/>
    <property type="match status" value="1"/>
</dbReference>
<dbReference type="AlphaFoldDB" id="A0AAE0CTQ4"/>
<protein>
    <recommendedName>
        <fullName evidence="2">DUF4283 domain-containing protein</fullName>
    </recommendedName>
</protein>
<dbReference type="EMBL" id="JANJYI010000001">
    <property type="protein sequence ID" value="KAK2662563.1"/>
    <property type="molecule type" value="Genomic_DNA"/>
</dbReference>
<name>A0AAE0CTQ4_9ROSI</name>
<comment type="caution">
    <text evidence="3">The sequence shown here is derived from an EMBL/GenBank/DDBJ whole genome shotgun (WGS) entry which is preliminary data.</text>
</comment>
<accession>A0AAE0CTQ4</accession>
<evidence type="ECO:0000313" key="4">
    <source>
        <dbReference type="Proteomes" id="UP001280121"/>
    </source>
</evidence>
<feature type="signal peptide" evidence="1">
    <location>
        <begin position="1"/>
        <end position="19"/>
    </location>
</feature>
<keyword evidence="1" id="KW-0732">Signal</keyword>
<evidence type="ECO:0000313" key="3">
    <source>
        <dbReference type="EMBL" id="KAK2662563.1"/>
    </source>
</evidence>
<feature type="domain" description="DUF4283" evidence="2">
    <location>
        <begin position="140"/>
        <end position="217"/>
    </location>
</feature>
<dbReference type="Pfam" id="PF14111">
    <property type="entry name" value="DUF4283"/>
    <property type="match status" value="1"/>
</dbReference>
<sequence length="219" mass="25413">MRRLVCAHFSCFFIRYAVFLTWLCMEMENPSEVFVFSTQQSPIRCVDVELGKGLETNNFAKRARSEHETLFFCMDSKAKEVTRSFKAKLMGMSALSSCSGFGSSKEKLKIETDDITIFEGPNSPVMKLSPRLKEQLHKPWTNVLIFKNMGRSHTLNFMITKLTHEWTLLGKWQLTDLGEGYFVACFQMKEDMDYVLTNGPWVIANQYLVIQKWKLNFII</sequence>
<keyword evidence="4" id="KW-1185">Reference proteome</keyword>
<dbReference type="InterPro" id="IPR025558">
    <property type="entry name" value="DUF4283"/>
</dbReference>
<feature type="chain" id="PRO_5042133604" description="DUF4283 domain-containing protein" evidence="1">
    <location>
        <begin position="20"/>
        <end position="219"/>
    </location>
</feature>
<gene>
    <name evidence="3" type="ORF">Ddye_001137</name>
</gene>
<dbReference type="Proteomes" id="UP001280121">
    <property type="component" value="Unassembled WGS sequence"/>
</dbReference>